<sequence>MAVVQFPVHTKYALGLRLGRSLRLICLYLPPSLSNDEVSSVLVSLPLTDDTIICGDLNARLGALTGDSVANARGSVLLRWCEEHGLSVLNSTLAPGVPTFLSFRGGQ</sequence>
<keyword evidence="3" id="KW-1185">Reference proteome</keyword>
<feature type="domain" description="Endonuclease/exonuclease/phosphatase" evidence="1">
    <location>
        <begin position="23"/>
        <end position="93"/>
    </location>
</feature>
<evidence type="ECO:0000313" key="2">
    <source>
        <dbReference type="EMBL" id="KAG1274461.1"/>
    </source>
</evidence>
<protein>
    <recommendedName>
        <fullName evidence="1">Endonuclease/exonuclease/phosphatase domain-containing protein</fullName>
    </recommendedName>
</protein>
<gene>
    <name evidence="2" type="ORF">G6F64_015126</name>
</gene>
<proteinExistence type="predicted"/>
<dbReference type="AlphaFoldDB" id="A0A9P6WS53"/>
<comment type="caution">
    <text evidence="2">The sequence shown here is derived from an EMBL/GenBank/DDBJ whole genome shotgun (WGS) entry which is preliminary data.</text>
</comment>
<dbReference type="EMBL" id="JAANQT010011297">
    <property type="protein sequence ID" value="KAG1274461.1"/>
    <property type="molecule type" value="Genomic_DNA"/>
</dbReference>
<dbReference type="Proteomes" id="UP000716291">
    <property type="component" value="Unassembled WGS sequence"/>
</dbReference>
<dbReference type="Pfam" id="PF14529">
    <property type="entry name" value="Exo_endo_phos_2"/>
    <property type="match status" value="1"/>
</dbReference>
<dbReference type="GO" id="GO:0003824">
    <property type="term" value="F:catalytic activity"/>
    <property type="evidence" value="ECO:0007669"/>
    <property type="project" value="InterPro"/>
</dbReference>
<evidence type="ECO:0000313" key="3">
    <source>
        <dbReference type="Proteomes" id="UP000716291"/>
    </source>
</evidence>
<dbReference type="InterPro" id="IPR036691">
    <property type="entry name" value="Endo/exonu/phosph_ase_sf"/>
</dbReference>
<accession>A0A9P6WS53</accession>
<name>A0A9P6WS53_RHIOR</name>
<dbReference type="SUPFAM" id="SSF56219">
    <property type="entry name" value="DNase I-like"/>
    <property type="match status" value="1"/>
</dbReference>
<reference evidence="2" key="1">
    <citation type="journal article" date="2020" name="Microb. Genom.">
        <title>Genetic diversity of clinical and environmental Mucorales isolates obtained from an investigation of mucormycosis cases among solid organ transplant recipients.</title>
        <authorList>
            <person name="Nguyen M.H."/>
            <person name="Kaul D."/>
            <person name="Muto C."/>
            <person name="Cheng S.J."/>
            <person name="Richter R.A."/>
            <person name="Bruno V.M."/>
            <person name="Liu G."/>
            <person name="Beyhan S."/>
            <person name="Sundermann A.J."/>
            <person name="Mounaud S."/>
            <person name="Pasculle A.W."/>
            <person name="Nierman W.C."/>
            <person name="Driscoll E."/>
            <person name="Cumbie R."/>
            <person name="Clancy C.J."/>
            <person name="Dupont C.L."/>
        </authorList>
    </citation>
    <scope>NUCLEOTIDE SEQUENCE</scope>
    <source>
        <strain evidence="2">GL11</strain>
    </source>
</reference>
<dbReference type="Gene3D" id="3.60.10.10">
    <property type="entry name" value="Endonuclease/exonuclease/phosphatase"/>
    <property type="match status" value="1"/>
</dbReference>
<dbReference type="InterPro" id="IPR005135">
    <property type="entry name" value="Endo/exonuclease/phosphatase"/>
</dbReference>
<organism evidence="2 3">
    <name type="scientific">Rhizopus oryzae</name>
    <name type="common">Mucormycosis agent</name>
    <name type="synonym">Rhizopus arrhizus var. delemar</name>
    <dbReference type="NCBI Taxonomy" id="64495"/>
    <lineage>
        <taxon>Eukaryota</taxon>
        <taxon>Fungi</taxon>
        <taxon>Fungi incertae sedis</taxon>
        <taxon>Mucoromycota</taxon>
        <taxon>Mucoromycotina</taxon>
        <taxon>Mucoromycetes</taxon>
        <taxon>Mucorales</taxon>
        <taxon>Mucorineae</taxon>
        <taxon>Rhizopodaceae</taxon>
        <taxon>Rhizopus</taxon>
    </lineage>
</organism>
<evidence type="ECO:0000259" key="1">
    <source>
        <dbReference type="Pfam" id="PF14529"/>
    </source>
</evidence>